<name>S5DL58_9ACTN</name>
<comment type="similarity">
    <text evidence="6">Belongs to the Mrp/NBP35 ATP-binding proteins family.</text>
</comment>
<proteinExistence type="inferred from homology"/>
<evidence type="ECO:0000256" key="5">
    <source>
        <dbReference type="ARBA" id="ARBA00023014"/>
    </source>
</evidence>
<keyword evidence="1 6" id="KW-0479">Metal-binding</keyword>
<dbReference type="CDD" id="cd02037">
    <property type="entry name" value="Mrp_NBP35"/>
    <property type="match status" value="1"/>
</dbReference>
<dbReference type="InterPro" id="IPR019591">
    <property type="entry name" value="Mrp/NBP35_ATP-bd"/>
</dbReference>
<dbReference type="SUPFAM" id="SSF52540">
    <property type="entry name" value="P-loop containing nucleoside triphosphate hydrolases"/>
    <property type="match status" value="1"/>
</dbReference>
<organism evidence="7">
    <name type="scientific">Candidatus Actinomarina minuta</name>
    <dbReference type="NCBI Taxonomy" id="1389454"/>
    <lineage>
        <taxon>Bacteria</taxon>
        <taxon>Bacillati</taxon>
        <taxon>Actinomycetota</taxon>
        <taxon>Actinomycetes</taxon>
        <taxon>Candidatus Actinomarinidae</taxon>
        <taxon>Candidatus Actinomarinales</taxon>
        <taxon>Candidatus Actinomarineae</taxon>
        <taxon>Candidatus Actinomarinaceae</taxon>
        <taxon>Candidatus Actinomarina</taxon>
    </lineage>
</organism>
<dbReference type="GO" id="GO:0016226">
    <property type="term" value="P:iron-sulfur cluster assembly"/>
    <property type="evidence" value="ECO:0007669"/>
    <property type="project" value="InterPro"/>
</dbReference>
<protein>
    <recommendedName>
        <fullName evidence="6">Iron-sulfur cluster carrier protein</fullName>
    </recommendedName>
</protein>
<feature type="binding site" evidence="6">
    <location>
        <begin position="99"/>
        <end position="106"/>
    </location>
    <ligand>
        <name>ATP</name>
        <dbReference type="ChEBI" id="CHEBI:30616"/>
    </ligand>
</feature>
<dbReference type="GO" id="GO:0005524">
    <property type="term" value="F:ATP binding"/>
    <property type="evidence" value="ECO:0007669"/>
    <property type="project" value="UniProtKB-UniRule"/>
</dbReference>
<comment type="subunit">
    <text evidence="6">Homodimer.</text>
</comment>
<dbReference type="GO" id="GO:0016887">
    <property type="term" value="F:ATP hydrolysis activity"/>
    <property type="evidence" value="ECO:0007669"/>
    <property type="project" value="UniProtKB-UniRule"/>
</dbReference>
<comment type="function">
    <text evidence="6">Binds and transfers iron-sulfur (Fe-S) clusters to target apoproteins. Can hydrolyze ATP.</text>
</comment>
<keyword evidence="2 6" id="KW-0547">Nucleotide-binding</keyword>
<evidence type="ECO:0000256" key="4">
    <source>
        <dbReference type="ARBA" id="ARBA00023004"/>
    </source>
</evidence>
<keyword evidence="6" id="KW-0378">Hydrolase</keyword>
<dbReference type="Pfam" id="PF10609">
    <property type="entry name" value="ParA"/>
    <property type="match status" value="1"/>
</dbReference>
<evidence type="ECO:0000313" key="7">
    <source>
        <dbReference type="EMBL" id="AGQ19569.1"/>
    </source>
</evidence>
<keyword evidence="4 6" id="KW-0408">Iron</keyword>
<evidence type="ECO:0000256" key="2">
    <source>
        <dbReference type="ARBA" id="ARBA00022741"/>
    </source>
</evidence>
<dbReference type="HAMAP" id="MF_02040">
    <property type="entry name" value="Mrp_NBP35"/>
    <property type="match status" value="1"/>
</dbReference>
<keyword evidence="3 6" id="KW-0067">ATP-binding</keyword>
<dbReference type="EMBL" id="KC811135">
    <property type="protein sequence ID" value="AGQ19569.1"/>
    <property type="molecule type" value="Genomic_DNA"/>
</dbReference>
<evidence type="ECO:0000256" key="1">
    <source>
        <dbReference type="ARBA" id="ARBA00022723"/>
    </source>
</evidence>
<dbReference type="Gene3D" id="3.40.50.300">
    <property type="entry name" value="P-loop containing nucleotide triphosphate hydrolases"/>
    <property type="match status" value="1"/>
</dbReference>
<dbReference type="AlphaFoldDB" id="S5DL58"/>
<dbReference type="InterPro" id="IPR044304">
    <property type="entry name" value="NUBPL-like"/>
</dbReference>
<dbReference type="GO" id="GO:0140663">
    <property type="term" value="F:ATP-dependent FeS chaperone activity"/>
    <property type="evidence" value="ECO:0007669"/>
    <property type="project" value="InterPro"/>
</dbReference>
<reference evidence="7" key="1">
    <citation type="journal article" date="2013" name="Sci. Rep.">
        <title>Metagenomics uncovers a new group of low GC and ultra-small marine Actinobacteria.</title>
        <authorList>
            <person name="Ghai R."/>
            <person name="Mizuno C.M."/>
            <person name="Picazo A."/>
            <person name="Camacho A."/>
            <person name="Rodriguez-Valera F."/>
        </authorList>
    </citation>
    <scope>NUCLEOTIDE SEQUENCE</scope>
</reference>
<dbReference type="InterPro" id="IPR027417">
    <property type="entry name" value="P-loop_NTPase"/>
</dbReference>
<evidence type="ECO:0000256" key="6">
    <source>
        <dbReference type="HAMAP-Rule" id="MF_02040"/>
    </source>
</evidence>
<dbReference type="GO" id="GO:0051539">
    <property type="term" value="F:4 iron, 4 sulfur cluster binding"/>
    <property type="evidence" value="ECO:0007669"/>
    <property type="project" value="TreeGrafter"/>
</dbReference>
<dbReference type="PANTHER" id="PTHR42961">
    <property type="entry name" value="IRON-SULFUR PROTEIN NUBPL"/>
    <property type="match status" value="1"/>
</dbReference>
<keyword evidence="5 6" id="KW-0411">Iron-sulfur</keyword>
<dbReference type="PANTHER" id="PTHR42961:SF2">
    <property type="entry name" value="IRON-SULFUR PROTEIN NUBPL"/>
    <property type="match status" value="1"/>
</dbReference>
<accession>S5DL58</accession>
<dbReference type="InterPro" id="IPR033756">
    <property type="entry name" value="YlxH/NBP35"/>
</dbReference>
<dbReference type="GO" id="GO:0046872">
    <property type="term" value="F:metal ion binding"/>
    <property type="evidence" value="ECO:0007669"/>
    <property type="project" value="UniProtKB-KW"/>
</dbReference>
<evidence type="ECO:0000256" key="3">
    <source>
        <dbReference type="ARBA" id="ARBA00022840"/>
    </source>
</evidence>
<sequence length="342" mass="37973">MKFENVIYPGFNKTFEELGCFNLNKKNELEVFDYFNIDWVQSAITEMIKEIDSSVPLQFIEPTTDDMASASKLVNADLSIEDVKKNFNVGKRIIGISSGKGGVGKSTISSLIGMGFAKQGKKVGILDADIWGYSIPKMLGAKFPPIPFNNRIFPSKINGLNVISMEYFVKQDEAVIWRGPMLHKAIEQFLYEVLWQDIDILLIDMPPGTGDVSISLSQFLNFYETIIVTTPQSNATAVAERAGIMSQKVNSSIIGVVENMSYLENGKEKLFPFGQGGGEELSKRLNVDFIGSLPLYKNVSEYSESGNLAEFASDENFSVIDNMVNTINKIAPKKKPINLKIN</sequence>